<dbReference type="Proteomes" id="UP000437068">
    <property type="component" value="Unassembled WGS sequence"/>
</dbReference>
<dbReference type="EMBL" id="QXGB01000038">
    <property type="protein sequence ID" value="KAE9235257.1"/>
    <property type="molecule type" value="Genomic_DNA"/>
</dbReference>
<protein>
    <submittedName>
        <fullName evidence="6">Uncharacterized protein</fullName>
    </submittedName>
</protein>
<evidence type="ECO:0000313" key="4">
    <source>
        <dbReference type="EMBL" id="KAE9121294.1"/>
    </source>
</evidence>
<comment type="caution">
    <text evidence="6">The sequence shown here is derived from an EMBL/GenBank/DDBJ whole genome shotgun (WGS) entry which is preliminary data.</text>
</comment>
<proteinExistence type="predicted"/>
<evidence type="ECO:0000313" key="9">
    <source>
        <dbReference type="EMBL" id="KAE9315290.1"/>
    </source>
</evidence>
<dbReference type="EMBL" id="QXFX01000471">
    <property type="protein sequence ID" value="KAE9114419.1"/>
    <property type="molecule type" value="Genomic_DNA"/>
</dbReference>
<dbReference type="AlphaFoldDB" id="A0A6A3ZH18"/>
<dbReference type="Proteomes" id="UP000440732">
    <property type="component" value="Unassembled WGS sequence"/>
</dbReference>
<evidence type="ECO:0000313" key="19">
    <source>
        <dbReference type="Proteomes" id="UP000486351"/>
    </source>
</evidence>
<evidence type="ECO:0000313" key="3">
    <source>
        <dbReference type="EMBL" id="KAE9114419.1"/>
    </source>
</evidence>
<sequence>MPPRPPAGDKEATWQYGLHETLLSTQSSYIKKLLCETLSSGCKGIATKRMDEPVHVI</sequence>
<evidence type="ECO:0000313" key="13">
    <source>
        <dbReference type="Proteomes" id="UP000437068"/>
    </source>
</evidence>
<dbReference type="EMBL" id="QXGD01000057">
    <property type="protein sequence ID" value="KAE9255630.1"/>
    <property type="molecule type" value="Genomic_DNA"/>
</dbReference>
<organism evidence="6 12">
    <name type="scientific">Phytophthora fragariae</name>
    <dbReference type="NCBI Taxonomy" id="53985"/>
    <lineage>
        <taxon>Eukaryota</taxon>
        <taxon>Sar</taxon>
        <taxon>Stramenopiles</taxon>
        <taxon>Oomycota</taxon>
        <taxon>Peronosporomycetes</taxon>
        <taxon>Peronosporales</taxon>
        <taxon>Peronosporaceae</taxon>
        <taxon>Phytophthora</taxon>
    </lineage>
</organism>
<evidence type="ECO:0000313" key="5">
    <source>
        <dbReference type="EMBL" id="KAE9147451.1"/>
    </source>
</evidence>
<evidence type="ECO:0000313" key="6">
    <source>
        <dbReference type="EMBL" id="KAE9235257.1"/>
    </source>
</evidence>
<dbReference type="EMBL" id="QXFW01000337">
    <property type="protein sequence ID" value="KAE9015592.1"/>
    <property type="molecule type" value="Genomic_DNA"/>
</dbReference>
<evidence type="ECO:0000313" key="15">
    <source>
        <dbReference type="Proteomes" id="UP000440732"/>
    </source>
</evidence>
<evidence type="ECO:0000313" key="16">
    <source>
        <dbReference type="Proteomes" id="UP000441208"/>
    </source>
</evidence>
<dbReference type="Proteomes" id="UP000476176">
    <property type="component" value="Unassembled WGS sequence"/>
</dbReference>
<evidence type="ECO:0000313" key="20">
    <source>
        <dbReference type="Proteomes" id="UP000488956"/>
    </source>
</evidence>
<evidence type="ECO:0000313" key="11">
    <source>
        <dbReference type="Proteomes" id="UP000429523"/>
    </source>
</evidence>
<dbReference type="Proteomes" id="UP000433483">
    <property type="component" value="Unassembled WGS sequence"/>
</dbReference>
<accession>A0A6A3ZH18</accession>
<dbReference type="EMBL" id="QXFZ01000319">
    <property type="protein sequence ID" value="KAE9121294.1"/>
    <property type="molecule type" value="Genomic_DNA"/>
</dbReference>
<dbReference type="EMBL" id="QXGA01000347">
    <property type="protein sequence ID" value="KAE9147451.1"/>
    <property type="molecule type" value="Genomic_DNA"/>
</dbReference>
<dbReference type="EMBL" id="QXGE01000344">
    <property type="protein sequence ID" value="KAE9315290.1"/>
    <property type="molecule type" value="Genomic_DNA"/>
</dbReference>
<dbReference type="EMBL" id="QXGF01000284">
    <property type="protein sequence ID" value="KAE8942854.1"/>
    <property type="molecule type" value="Genomic_DNA"/>
</dbReference>
<evidence type="ECO:0000313" key="10">
    <source>
        <dbReference type="EMBL" id="KAE9360758.1"/>
    </source>
</evidence>
<evidence type="ECO:0000313" key="1">
    <source>
        <dbReference type="EMBL" id="KAE8942854.1"/>
    </source>
</evidence>
<dbReference type="EMBL" id="QXFY01000043">
    <property type="protein sequence ID" value="KAE9360758.1"/>
    <property type="molecule type" value="Genomic_DNA"/>
</dbReference>
<gene>
    <name evidence="9" type="ORF">PF001_g7863</name>
    <name evidence="8" type="ORF">PF002_g2254</name>
    <name evidence="7" type="ORF">PF004_g7604</name>
    <name evidence="6" type="ORF">PF005_g1537</name>
    <name evidence="5" type="ORF">PF006_g7862</name>
    <name evidence="4" type="ORF">PF007_g7863</name>
    <name evidence="10" type="ORF">PF008_g1697</name>
    <name evidence="1" type="ORF">PF009_g7405</name>
    <name evidence="3" type="ORF">PF010_g9718</name>
    <name evidence="2" type="ORF">PF011_g7550</name>
</gene>
<dbReference type="Proteomes" id="UP000460718">
    <property type="component" value="Unassembled WGS sequence"/>
</dbReference>
<dbReference type="Proteomes" id="UP000486351">
    <property type="component" value="Unassembled WGS sequence"/>
</dbReference>
<evidence type="ECO:0000313" key="18">
    <source>
        <dbReference type="Proteomes" id="UP000476176"/>
    </source>
</evidence>
<keyword evidence="12" id="KW-1185">Reference proteome</keyword>
<reference evidence="11 12" key="1">
    <citation type="submission" date="2018-08" db="EMBL/GenBank/DDBJ databases">
        <title>Genomic investigation of the strawberry pathogen Phytophthora fragariae indicates pathogenicity is determined by transcriptional variation in three key races.</title>
        <authorList>
            <person name="Adams T.M."/>
            <person name="Armitage A.D."/>
            <person name="Sobczyk M.K."/>
            <person name="Bates H.J."/>
            <person name="Dunwell J.M."/>
            <person name="Nellist C.F."/>
            <person name="Harrison R.J."/>
        </authorList>
    </citation>
    <scope>NUCLEOTIDE SEQUENCE [LARGE SCALE GENOMIC DNA]</scope>
    <source>
        <strain evidence="9 13">A4</strain>
        <strain evidence="8 14">BC-1</strain>
        <strain evidence="7 18">BC-23</strain>
        <strain evidence="6 12">NOV-27</strain>
        <strain evidence="5 15">NOV-5</strain>
        <strain evidence="4 16">NOV-71</strain>
        <strain evidence="10 19">NOV-77</strain>
        <strain evidence="1 11">NOV-9</strain>
        <strain evidence="3 20">ONT-3</strain>
        <strain evidence="2 17">SCRP245</strain>
    </source>
</reference>
<evidence type="ECO:0000313" key="2">
    <source>
        <dbReference type="EMBL" id="KAE9015592.1"/>
    </source>
</evidence>
<name>A0A6A3ZH18_9STRA</name>
<dbReference type="Proteomes" id="UP000441208">
    <property type="component" value="Unassembled WGS sequence"/>
</dbReference>
<evidence type="ECO:0000313" key="17">
    <source>
        <dbReference type="Proteomes" id="UP000460718"/>
    </source>
</evidence>
<evidence type="ECO:0000313" key="8">
    <source>
        <dbReference type="EMBL" id="KAE9255630.1"/>
    </source>
</evidence>
<dbReference type="EMBL" id="QXGC01000332">
    <property type="protein sequence ID" value="KAE9240207.1"/>
    <property type="molecule type" value="Genomic_DNA"/>
</dbReference>
<dbReference type="OrthoDB" id="10271054at2759"/>
<dbReference type="Proteomes" id="UP000488956">
    <property type="component" value="Unassembled WGS sequence"/>
</dbReference>
<dbReference type="Proteomes" id="UP000429523">
    <property type="component" value="Unassembled WGS sequence"/>
</dbReference>
<evidence type="ECO:0000313" key="7">
    <source>
        <dbReference type="EMBL" id="KAE9240207.1"/>
    </source>
</evidence>
<dbReference type="Proteomes" id="UP000440367">
    <property type="component" value="Unassembled WGS sequence"/>
</dbReference>
<evidence type="ECO:0000313" key="12">
    <source>
        <dbReference type="Proteomes" id="UP000433483"/>
    </source>
</evidence>
<evidence type="ECO:0000313" key="14">
    <source>
        <dbReference type="Proteomes" id="UP000440367"/>
    </source>
</evidence>